<dbReference type="InterPro" id="IPR036390">
    <property type="entry name" value="WH_DNA-bd_sf"/>
</dbReference>
<dbReference type="AlphaFoldDB" id="A0AAW9S4V5"/>
<name>A0AAW9S4V5_9BACT</name>
<dbReference type="Pfam" id="PF12802">
    <property type="entry name" value="MarR_2"/>
    <property type="match status" value="1"/>
</dbReference>
<dbReference type="GO" id="GO:0006950">
    <property type="term" value="P:response to stress"/>
    <property type="evidence" value="ECO:0007669"/>
    <property type="project" value="TreeGrafter"/>
</dbReference>
<evidence type="ECO:0000259" key="1">
    <source>
        <dbReference type="PROSITE" id="PS50995"/>
    </source>
</evidence>
<dbReference type="InterPro" id="IPR000835">
    <property type="entry name" value="HTH_MarR-typ"/>
</dbReference>
<feature type="domain" description="HTH marR-type" evidence="1">
    <location>
        <begin position="6"/>
        <end position="138"/>
    </location>
</feature>
<sequence>MNENKDIVYGGLLARISEAYLGEMTRQLSVHGLERFHVPLLTVCENCGKLTQKELGKRLRKDKVSVLRIVDYLSERGLVERKQNPDDRREQYLVSTAKGKALIPPIREAIRQTNDLFLKDFSEEEVQVFHKMVLKMMDLSASLPKSKYRFRIEKKED</sequence>
<dbReference type="EMBL" id="JBDKWZ010000003">
    <property type="protein sequence ID" value="MEN7547423.1"/>
    <property type="molecule type" value="Genomic_DNA"/>
</dbReference>
<evidence type="ECO:0000313" key="3">
    <source>
        <dbReference type="Proteomes" id="UP001403385"/>
    </source>
</evidence>
<dbReference type="PANTHER" id="PTHR33164">
    <property type="entry name" value="TRANSCRIPTIONAL REGULATOR, MARR FAMILY"/>
    <property type="match status" value="1"/>
</dbReference>
<dbReference type="PROSITE" id="PS50995">
    <property type="entry name" value="HTH_MARR_2"/>
    <property type="match status" value="1"/>
</dbReference>
<dbReference type="InterPro" id="IPR036388">
    <property type="entry name" value="WH-like_DNA-bd_sf"/>
</dbReference>
<accession>A0AAW9S4V5</accession>
<dbReference type="Gene3D" id="1.10.10.10">
    <property type="entry name" value="Winged helix-like DNA-binding domain superfamily/Winged helix DNA-binding domain"/>
    <property type="match status" value="1"/>
</dbReference>
<dbReference type="InterPro" id="IPR039422">
    <property type="entry name" value="MarR/SlyA-like"/>
</dbReference>
<dbReference type="Proteomes" id="UP001403385">
    <property type="component" value="Unassembled WGS sequence"/>
</dbReference>
<evidence type="ECO:0000313" key="2">
    <source>
        <dbReference type="EMBL" id="MEN7547423.1"/>
    </source>
</evidence>
<organism evidence="2 3">
    <name type="scientific">Rapidithrix thailandica</name>
    <dbReference type="NCBI Taxonomy" id="413964"/>
    <lineage>
        <taxon>Bacteria</taxon>
        <taxon>Pseudomonadati</taxon>
        <taxon>Bacteroidota</taxon>
        <taxon>Cytophagia</taxon>
        <taxon>Cytophagales</taxon>
        <taxon>Flammeovirgaceae</taxon>
        <taxon>Rapidithrix</taxon>
    </lineage>
</organism>
<keyword evidence="3" id="KW-1185">Reference proteome</keyword>
<dbReference type="GO" id="GO:0003700">
    <property type="term" value="F:DNA-binding transcription factor activity"/>
    <property type="evidence" value="ECO:0007669"/>
    <property type="project" value="InterPro"/>
</dbReference>
<dbReference type="RefSeq" id="WP_346820211.1">
    <property type="nucleotide sequence ID" value="NZ_JBDKWZ010000003.1"/>
</dbReference>
<protein>
    <submittedName>
        <fullName evidence="2">MarR family transcriptional regulator</fullName>
    </submittedName>
</protein>
<reference evidence="2 3" key="1">
    <citation type="submission" date="2024-04" db="EMBL/GenBank/DDBJ databases">
        <title>Novel genus in family Flammeovirgaceae.</title>
        <authorList>
            <person name="Nguyen T.H."/>
            <person name="Vuong T.Q."/>
            <person name="Le H."/>
            <person name="Kim S.-G."/>
        </authorList>
    </citation>
    <scope>NUCLEOTIDE SEQUENCE [LARGE SCALE GENOMIC DNA]</scope>
    <source>
        <strain evidence="2 3">JCM 23209</strain>
    </source>
</reference>
<dbReference type="PANTHER" id="PTHR33164:SF57">
    <property type="entry name" value="MARR-FAMILY TRANSCRIPTIONAL REGULATOR"/>
    <property type="match status" value="1"/>
</dbReference>
<dbReference type="SMART" id="SM00347">
    <property type="entry name" value="HTH_MARR"/>
    <property type="match status" value="1"/>
</dbReference>
<gene>
    <name evidence="2" type="ORF">AAG747_05870</name>
</gene>
<dbReference type="PRINTS" id="PR00598">
    <property type="entry name" value="HTHMARR"/>
</dbReference>
<proteinExistence type="predicted"/>
<dbReference type="SUPFAM" id="SSF46785">
    <property type="entry name" value="Winged helix' DNA-binding domain"/>
    <property type="match status" value="1"/>
</dbReference>
<comment type="caution">
    <text evidence="2">The sequence shown here is derived from an EMBL/GenBank/DDBJ whole genome shotgun (WGS) entry which is preliminary data.</text>
</comment>